<protein>
    <submittedName>
        <fullName evidence="3">ATP-binding protein</fullName>
    </submittedName>
</protein>
<dbReference type="PANTHER" id="PTHR35526">
    <property type="entry name" value="ANTI-SIGMA-F FACTOR RSBW-RELATED"/>
    <property type="match status" value="1"/>
</dbReference>
<evidence type="ECO:0000313" key="4">
    <source>
        <dbReference type="Proteomes" id="UP001348265"/>
    </source>
</evidence>
<feature type="domain" description="Histidine kinase/HSP90-like ATPase" evidence="2">
    <location>
        <begin position="19"/>
        <end position="129"/>
    </location>
</feature>
<dbReference type="Proteomes" id="UP001348265">
    <property type="component" value="Unassembled WGS sequence"/>
</dbReference>
<evidence type="ECO:0000313" key="3">
    <source>
        <dbReference type="EMBL" id="MEF3112390.1"/>
    </source>
</evidence>
<keyword evidence="1" id="KW-0808">Transferase</keyword>
<keyword evidence="1" id="KW-0723">Serine/threonine-protein kinase</keyword>
<reference evidence="3 4" key="1">
    <citation type="submission" date="2023-08" db="EMBL/GenBank/DDBJ databases">
        <authorList>
            <person name="Sharma P."/>
            <person name="Verma V."/>
            <person name="Mohan M.K."/>
            <person name="Dubey A.K."/>
        </authorList>
    </citation>
    <scope>NUCLEOTIDE SEQUENCE [LARGE SCALE GENOMIC DNA]</scope>
    <source>
        <strain evidence="3 4">ADP4</strain>
    </source>
</reference>
<keyword evidence="1" id="KW-0418">Kinase</keyword>
<dbReference type="CDD" id="cd16936">
    <property type="entry name" value="HATPase_RsbW-like"/>
    <property type="match status" value="1"/>
</dbReference>
<organism evidence="3 4">
    <name type="scientific">Streptomyces chrestomyceticus</name>
    <dbReference type="NCBI Taxonomy" id="68185"/>
    <lineage>
        <taxon>Bacteria</taxon>
        <taxon>Bacillati</taxon>
        <taxon>Actinomycetota</taxon>
        <taxon>Actinomycetes</taxon>
        <taxon>Kitasatosporales</taxon>
        <taxon>Streptomycetaceae</taxon>
        <taxon>Streptomyces</taxon>
    </lineage>
</organism>
<dbReference type="InterPro" id="IPR003594">
    <property type="entry name" value="HATPase_dom"/>
</dbReference>
<keyword evidence="3" id="KW-0547">Nucleotide-binding</keyword>
<keyword evidence="3" id="KW-0067">ATP-binding</keyword>
<evidence type="ECO:0000256" key="1">
    <source>
        <dbReference type="ARBA" id="ARBA00022527"/>
    </source>
</evidence>
<dbReference type="PANTHER" id="PTHR35526:SF3">
    <property type="entry name" value="ANTI-SIGMA-F FACTOR RSBW"/>
    <property type="match status" value="1"/>
</dbReference>
<dbReference type="RefSeq" id="WP_331785713.1">
    <property type="nucleotide sequence ID" value="NZ_JAVFKM010000002.1"/>
</dbReference>
<sequence>MAALRPTATGAPGYSETLPCTPESVGRARRLVVTALKTWGLYELADEATLITSELVTNALKHSKCRYMRLRVSRPASDRVLVIVTDRSVAPPILRAPDEKEMNGRGLLLVDVLSNRWGAARRPFGKSVWAELIAEGPP</sequence>
<keyword evidence="4" id="KW-1185">Reference proteome</keyword>
<dbReference type="InterPro" id="IPR036890">
    <property type="entry name" value="HATPase_C_sf"/>
</dbReference>
<gene>
    <name evidence="3" type="ORF">RB636_04135</name>
</gene>
<accession>A0ABU7WLJ3</accession>
<dbReference type="EMBL" id="JAVFKM010000002">
    <property type="protein sequence ID" value="MEF3112390.1"/>
    <property type="molecule type" value="Genomic_DNA"/>
</dbReference>
<evidence type="ECO:0000259" key="2">
    <source>
        <dbReference type="Pfam" id="PF13581"/>
    </source>
</evidence>
<dbReference type="InterPro" id="IPR050267">
    <property type="entry name" value="Anti-sigma-factor_SerPK"/>
</dbReference>
<comment type="caution">
    <text evidence="3">The sequence shown here is derived from an EMBL/GenBank/DDBJ whole genome shotgun (WGS) entry which is preliminary data.</text>
</comment>
<dbReference type="Gene3D" id="3.30.565.10">
    <property type="entry name" value="Histidine kinase-like ATPase, C-terminal domain"/>
    <property type="match status" value="1"/>
</dbReference>
<name>A0ABU7WLJ3_9ACTN</name>
<dbReference type="GO" id="GO:0005524">
    <property type="term" value="F:ATP binding"/>
    <property type="evidence" value="ECO:0007669"/>
    <property type="project" value="UniProtKB-KW"/>
</dbReference>
<dbReference type="Pfam" id="PF13581">
    <property type="entry name" value="HATPase_c_2"/>
    <property type="match status" value="1"/>
</dbReference>
<proteinExistence type="predicted"/>
<dbReference type="SUPFAM" id="SSF55874">
    <property type="entry name" value="ATPase domain of HSP90 chaperone/DNA topoisomerase II/histidine kinase"/>
    <property type="match status" value="1"/>
</dbReference>